<evidence type="ECO:0000313" key="2">
    <source>
        <dbReference type="Proteomes" id="UP001162501"/>
    </source>
</evidence>
<proteinExistence type="predicted"/>
<sequence length="180" mass="18697">MVEAPSSGQQQQKILDTMLWWAVGKGQGTVVSGSVTSIPEAHCYLSSGSYWTSLPQGITPLFSPKPPVAPADPGPLLPKILLTVGRTTSALLVFTMCVRAQWLQSGPTLCDPVDCSPPGSSVHGDSPGKNTGVGCHALLQGIFLTQGGNPRAPASLVLAGGILYHYCHLGSPVFTTGSPY</sequence>
<organism evidence="1 2">
    <name type="scientific">Rangifer tarandus platyrhynchus</name>
    <name type="common">Svalbard reindeer</name>
    <dbReference type="NCBI Taxonomy" id="3082113"/>
    <lineage>
        <taxon>Eukaryota</taxon>
        <taxon>Metazoa</taxon>
        <taxon>Chordata</taxon>
        <taxon>Craniata</taxon>
        <taxon>Vertebrata</taxon>
        <taxon>Euteleostomi</taxon>
        <taxon>Mammalia</taxon>
        <taxon>Eutheria</taxon>
        <taxon>Laurasiatheria</taxon>
        <taxon>Artiodactyla</taxon>
        <taxon>Ruminantia</taxon>
        <taxon>Pecora</taxon>
        <taxon>Cervidae</taxon>
        <taxon>Odocoileinae</taxon>
        <taxon>Rangifer</taxon>
    </lineage>
</organism>
<reference evidence="1" key="1">
    <citation type="submission" date="2023-05" db="EMBL/GenBank/DDBJ databases">
        <authorList>
            <consortium name="ELIXIR-Norway"/>
        </authorList>
    </citation>
    <scope>NUCLEOTIDE SEQUENCE</scope>
</reference>
<protein>
    <submittedName>
        <fullName evidence="1">Uncharacterized protein</fullName>
    </submittedName>
</protein>
<reference evidence="1" key="2">
    <citation type="submission" date="2025-03" db="EMBL/GenBank/DDBJ databases">
        <authorList>
            <consortium name="ELIXIR-Norway"/>
            <consortium name="Elixir Norway"/>
        </authorList>
    </citation>
    <scope>NUCLEOTIDE SEQUENCE</scope>
</reference>
<name>A0AC59ZM44_RANTA</name>
<accession>A0AC59ZM44</accession>
<dbReference type="Proteomes" id="UP001162501">
    <property type="component" value="Chromosome 30"/>
</dbReference>
<dbReference type="EMBL" id="OX596114">
    <property type="protein sequence ID" value="CAN0465107.1"/>
    <property type="molecule type" value="Genomic_DNA"/>
</dbReference>
<evidence type="ECO:0000313" key="1">
    <source>
        <dbReference type="EMBL" id="CAN0465107.1"/>
    </source>
</evidence>
<gene>
    <name evidence="1" type="ORF">MRATA1EN22A_LOCUS20234</name>
</gene>